<evidence type="ECO:0000313" key="3">
    <source>
        <dbReference type="EMBL" id="SUS08808.1"/>
    </source>
</evidence>
<dbReference type="InterPro" id="IPR001296">
    <property type="entry name" value="Glyco_trans_1"/>
</dbReference>
<organism evidence="3">
    <name type="scientific">metagenome</name>
    <dbReference type="NCBI Taxonomy" id="256318"/>
    <lineage>
        <taxon>unclassified sequences</taxon>
        <taxon>metagenomes</taxon>
    </lineage>
</organism>
<sequence length="408" mass="46501">MTHLRRLRFAHRLIQRQPTAGTKRAPSARSTTRILMNFSALKQGGGQNVAMNFLYAVVRDPSLLKGFELDYIVARNSSPHKYLSGMPGTRVYVFSRNPLIRVFQELFWGSYIVALGKYDAIYSYFGSALFFGQTPQVCGCAMSNLFFPEVDFWQYYRGITRIGKHIVDYYRLWGLKRAASVVFETNIIEKRAKTLHKLRETKVILPSIALPQNNAFTPIICFTPDIAKGLFFCGWQPNKNVFLIPEIAASLRQCGVRFQFIVTAPRDGSAHHRRFERLVREKSVEEMVEIVGPISKDEIPYLYESISVVFLLSKLESFSNNILESWYYSKPMIVSDEIWARSICGDAAVYVDRNSAEEIAGKVAALLDNLALRAEVVNRGREALATYPSIDARVAQEMAYVRYISQIH</sequence>
<dbReference type="EMBL" id="UIDG01000645">
    <property type="protein sequence ID" value="SUS08808.1"/>
    <property type="molecule type" value="Genomic_DNA"/>
</dbReference>
<dbReference type="Pfam" id="PF00534">
    <property type="entry name" value="Glycos_transf_1"/>
    <property type="match status" value="1"/>
</dbReference>
<dbReference type="PANTHER" id="PTHR46401:SF2">
    <property type="entry name" value="GLYCOSYLTRANSFERASE WBBK-RELATED"/>
    <property type="match status" value="1"/>
</dbReference>
<keyword evidence="1 3" id="KW-0808">Transferase</keyword>
<dbReference type="GO" id="GO:0009103">
    <property type="term" value="P:lipopolysaccharide biosynthetic process"/>
    <property type="evidence" value="ECO:0007669"/>
    <property type="project" value="TreeGrafter"/>
</dbReference>
<dbReference type="SUPFAM" id="SSF53756">
    <property type="entry name" value="UDP-Glycosyltransferase/glycogen phosphorylase"/>
    <property type="match status" value="1"/>
</dbReference>
<accession>A0A380TKV9</accession>
<gene>
    <name evidence="3" type="ORF">DF3PB_90010</name>
</gene>
<evidence type="ECO:0000259" key="2">
    <source>
        <dbReference type="Pfam" id="PF00534"/>
    </source>
</evidence>
<name>A0A380TKV9_9ZZZZ</name>
<dbReference type="GO" id="GO:0016757">
    <property type="term" value="F:glycosyltransferase activity"/>
    <property type="evidence" value="ECO:0007669"/>
    <property type="project" value="InterPro"/>
</dbReference>
<feature type="domain" description="Glycosyl transferase family 1" evidence="2">
    <location>
        <begin position="237"/>
        <end position="382"/>
    </location>
</feature>
<dbReference type="PANTHER" id="PTHR46401">
    <property type="entry name" value="GLYCOSYLTRANSFERASE WBBK-RELATED"/>
    <property type="match status" value="1"/>
</dbReference>
<reference evidence="3" key="1">
    <citation type="submission" date="2018-07" db="EMBL/GenBank/DDBJ databases">
        <authorList>
            <person name="Quirk P.G."/>
            <person name="Krulwich T.A."/>
        </authorList>
    </citation>
    <scope>NUCLEOTIDE SEQUENCE</scope>
</reference>
<dbReference type="AlphaFoldDB" id="A0A380TKV9"/>
<dbReference type="Gene3D" id="3.40.50.2000">
    <property type="entry name" value="Glycogen Phosphorylase B"/>
    <property type="match status" value="1"/>
</dbReference>
<proteinExistence type="predicted"/>
<evidence type="ECO:0000256" key="1">
    <source>
        <dbReference type="ARBA" id="ARBA00022679"/>
    </source>
</evidence>
<protein>
    <submittedName>
        <fullName evidence="3">Putative transferase protein</fullName>
    </submittedName>
</protein>